<protein>
    <submittedName>
        <fullName evidence="3">Putative tricarboxylic transport membrane protein</fullName>
    </submittedName>
</protein>
<feature type="transmembrane region" description="Helical" evidence="1">
    <location>
        <begin position="84"/>
        <end position="112"/>
    </location>
</feature>
<dbReference type="Pfam" id="PF07331">
    <property type="entry name" value="TctB"/>
    <property type="match status" value="1"/>
</dbReference>
<feature type="transmembrane region" description="Helical" evidence="1">
    <location>
        <begin position="124"/>
        <end position="142"/>
    </location>
</feature>
<feature type="domain" description="DUF1468" evidence="2">
    <location>
        <begin position="17"/>
        <end position="151"/>
    </location>
</feature>
<feature type="transmembrane region" description="Helical" evidence="1">
    <location>
        <begin position="43"/>
        <end position="64"/>
    </location>
</feature>
<evidence type="ECO:0000313" key="4">
    <source>
        <dbReference type="Proteomes" id="UP000219621"/>
    </source>
</evidence>
<dbReference type="OrthoDB" id="7742032at2"/>
<dbReference type="EMBL" id="OCNJ01000014">
    <property type="protein sequence ID" value="SOE00853.1"/>
    <property type="molecule type" value="Genomic_DNA"/>
</dbReference>
<reference evidence="3 4" key="1">
    <citation type="submission" date="2017-09" db="EMBL/GenBank/DDBJ databases">
        <authorList>
            <person name="Ehlers B."/>
            <person name="Leendertz F.H."/>
        </authorList>
    </citation>
    <scope>NUCLEOTIDE SEQUENCE [LARGE SCALE GENOMIC DNA]</scope>
    <source>
        <strain evidence="3 4">USBA 140</strain>
    </source>
</reference>
<accession>A0A286GZA2</accession>
<evidence type="ECO:0000256" key="1">
    <source>
        <dbReference type="SAM" id="Phobius"/>
    </source>
</evidence>
<feature type="transmembrane region" description="Helical" evidence="1">
    <location>
        <begin position="13"/>
        <end position="31"/>
    </location>
</feature>
<gene>
    <name evidence="3" type="ORF">SAMN05421508_11469</name>
</gene>
<keyword evidence="1" id="KW-0472">Membrane</keyword>
<keyword evidence="1" id="KW-0812">Transmembrane</keyword>
<dbReference type="Proteomes" id="UP000219621">
    <property type="component" value="Unassembled WGS sequence"/>
</dbReference>
<name>A0A286GZA2_9PROT</name>
<evidence type="ECO:0000313" key="3">
    <source>
        <dbReference type="EMBL" id="SOE00853.1"/>
    </source>
</evidence>
<sequence length="156" mass="16762">MSTDTAKRHPHDVGGIVFGLLFIGLGVWVILETAGMSRLGSVFPRSIAGAMIVFSTLMVVTRLIRPRGHETPTGGSPRRWGAFIAVMAVWVLLLGLVGFFVTSLIAFLALMLVAQHDPWTPRRAVVLTIAGVVIVGAFQVLFTEALNVPLPTGLLF</sequence>
<proteinExistence type="predicted"/>
<keyword evidence="4" id="KW-1185">Reference proteome</keyword>
<organism evidence="3 4">
    <name type="scientific">Caenispirillum bisanense</name>
    <dbReference type="NCBI Taxonomy" id="414052"/>
    <lineage>
        <taxon>Bacteria</taxon>
        <taxon>Pseudomonadati</taxon>
        <taxon>Pseudomonadota</taxon>
        <taxon>Alphaproteobacteria</taxon>
        <taxon>Rhodospirillales</taxon>
        <taxon>Novispirillaceae</taxon>
        <taxon>Caenispirillum</taxon>
    </lineage>
</organism>
<keyword evidence="1" id="KW-1133">Transmembrane helix</keyword>
<dbReference type="AlphaFoldDB" id="A0A286GZA2"/>
<evidence type="ECO:0000259" key="2">
    <source>
        <dbReference type="Pfam" id="PF07331"/>
    </source>
</evidence>
<dbReference type="RefSeq" id="WP_097281398.1">
    <property type="nucleotide sequence ID" value="NZ_OCNJ01000014.1"/>
</dbReference>
<dbReference type="InterPro" id="IPR009936">
    <property type="entry name" value="DUF1468"/>
</dbReference>